<keyword evidence="2" id="KW-0472">Membrane</keyword>
<feature type="transmembrane region" description="Helical" evidence="2">
    <location>
        <begin position="39"/>
        <end position="57"/>
    </location>
</feature>
<name>A0A9X2VQ77_9PSEU</name>
<dbReference type="AlphaFoldDB" id="A0A9X2VQ77"/>
<evidence type="ECO:0000259" key="3">
    <source>
        <dbReference type="Pfam" id="PF00892"/>
    </source>
</evidence>
<proteinExistence type="inferred from homology"/>
<dbReference type="Pfam" id="PF00892">
    <property type="entry name" value="EamA"/>
    <property type="match status" value="1"/>
</dbReference>
<feature type="transmembrane region" description="Helical" evidence="2">
    <location>
        <begin position="63"/>
        <end position="81"/>
    </location>
</feature>
<dbReference type="InterPro" id="IPR037185">
    <property type="entry name" value="EmrE-like"/>
</dbReference>
<feature type="transmembrane region" description="Helical" evidence="2">
    <location>
        <begin position="93"/>
        <end position="111"/>
    </location>
</feature>
<keyword evidence="5" id="KW-1185">Reference proteome</keyword>
<protein>
    <submittedName>
        <fullName evidence="4">EamA family transporter</fullName>
    </submittedName>
</protein>
<sequence>MNGFFYAAIERVPLGVAVTVEFLGPLTMAALLSRRVGDLAWILLAAGGVAVLGWPGEGAGLDPVGIVFALVAGVFWALYVLTGAKAAAEPGQGGLAVAMGVAAVAVLPLGAHGAGQVVGEPRLVVVAVGAAVLASVVPYTLQVSALRRLSAPVFGVLLSLEPAVATLAGWLLLSQDVGPVAVAAIAVVVLASVGSTVFAAPRRVEPVADRYRPEA</sequence>
<feature type="transmembrane region" description="Helical" evidence="2">
    <location>
        <begin position="179"/>
        <end position="200"/>
    </location>
</feature>
<dbReference type="GO" id="GO:0016020">
    <property type="term" value="C:membrane"/>
    <property type="evidence" value="ECO:0007669"/>
    <property type="project" value="InterPro"/>
</dbReference>
<feature type="transmembrane region" description="Helical" evidence="2">
    <location>
        <begin position="153"/>
        <end position="173"/>
    </location>
</feature>
<feature type="transmembrane region" description="Helical" evidence="2">
    <location>
        <begin position="123"/>
        <end position="141"/>
    </location>
</feature>
<dbReference type="RefSeq" id="WP_259626195.1">
    <property type="nucleotide sequence ID" value="NZ_JANYMP010000014.1"/>
</dbReference>
<dbReference type="InterPro" id="IPR000620">
    <property type="entry name" value="EamA_dom"/>
</dbReference>
<comment type="similarity">
    <text evidence="1">Belongs to the EamA transporter family.</text>
</comment>
<gene>
    <name evidence="4" type="ORF">NZH93_27965</name>
</gene>
<dbReference type="EMBL" id="JANYMP010000014">
    <property type="protein sequence ID" value="MCS7480710.1"/>
    <property type="molecule type" value="Genomic_DNA"/>
</dbReference>
<accession>A0A9X2VQ77</accession>
<reference evidence="4" key="1">
    <citation type="submission" date="2022-08" db="EMBL/GenBank/DDBJ databases">
        <authorList>
            <person name="Tistechok S."/>
            <person name="Samborskyy M."/>
            <person name="Roman I."/>
        </authorList>
    </citation>
    <scope>NUCLEOTIDE SEQUENCE</scope>
    <source>
        <strain evidence="4">DSM 103496</strain>
    </source>
</reference>
<dbReference type="SUPFAM" id="SSF103481">
    <property type="entry name" value="Multidrug resistance efflux transporter EmrE"/>
    <property type="match status" value="1"/>
</dbReference>
<evidence type="ECO:0000256" key="2">
    <source>
        <dbReference type="SAM" id="Phobius"/>
    </source>
</evidence>
<feature type="domain" description="EamA" evidence="3">
    <location>
        <begin position="65"/>
        <end position="194"/>
    </location>
</feature>
<comment type="caution">
    <text evidence="4">The sequence shown here is derived from an EMBL/GenBank/DDBJ whole genome shotgun (WGS) entry which is preliminary data.</text>
</comment>
<keyword evidence="2" id="KW-1133">Transmembrane helix</keyword>
<dbReference type="Proteomes" id="UP001141259">
    <property type="component" value="Unassembled WGS sequence"/>
</dbReference>
<keyword evidence="2" id="KW-0812">Transmembrane</keyword>
<feature type="transmembrane region" description="Helical" evidence="2">
    <location>
        <begin position="12"/>
        <end position="32"/>
    </location>
</feature>
<organism evidence="4 5">
    <name type="scientific">Umezawaea endophytica</name>
    <dbReference type="NCBI Taxonomy" id="1654476"/>
    <lineage>
        <taxon>Bacteria</taxon>
        <taxon>Bacillati</taxon>
        <taxon>Actinomycetota</taxon>
        <taxon>Actinomycetes</taxon>
        <taxon>Pseudonocardiales</taxon>
        <taxon>Pseudonocardiaceae</taxon>
        <taxon>Umezawaea</taxon>
    </lineage>
</organism>
<evidence type="ECO:0000313" key="4">
    <source>
        <dbReference type="EMBL" id="MCS7480710.1"/>
    </source>
</evidence>
<evidence type="ECO:0000313" key="5">
    <source>
        <dbReference type="Proteomes" id="UP001141259"/>
    </source>
</evidence>
<evidence type="ECO:0000256" key="1">
    <source>
        <dbReference type="ARBA" id="ARBA00007362"/>
    </source>
</evidence>